<evidence type="ECO:0000313" key="3">
    <source>
        <dbReference type="EMBL" id="VEN50652.1"/>
    </source>
</evidence>
<sequence length="490" mass="56754">MLSLLIIPVLYLKYGVCDQMDSSRLDRSPIDVHTMKKAVYHLDDRAKPTMKSNDYVSPHLIPIDVLDSHHVTKKEVYKLASRSSSEAIEKSTKKGFEIDDPDLRPTEKSLGEKLEKKSYDYDLDYDQMVKKPSYHFEENQPDHGQIFRKKQSFFMDNVDRRKKPYYTTDSTLDTTQKPHVKKLFNRKKYTDLDNQFESDEKDEINIDVGGSQNPSLEEFLNNYAQKVKHEKYGEKDDYSNDIKASKGKKSWSLLNSKHHNHPYDDRKGWVSLEPIPWTVSKVSKWQSKYKPTEKPAWHSRPWLDYPETNSAQEDGYKYPTVNSLIDKKKYQVYYMQNNEQNPEPIYHKPTYGHVSNSHNSYNDDYLQEADCDHRHQNRPHKYNNVRPLHHAYDRDHEPHSLITDGLPANFPRQPHGPSRRLGVPLGASSGEEPASQEGEWVLLSTTKGYKVPSGGRSGRQLTDLAVVSQPQRGDRVDIGESKMGLIDLSA</sequence>
<feature type="chain" id="PRO_5024797356" description="Zasp-like motif domain-containing protein" evidence="2">
    <location>
        <begin position="18"/>
        <end position="490"/>
    </location>
</feature>
<gene>
    <name evidence="3" type="ORF">CALMAC_LOCUS11332</name>
</gene>
<dbReference type="Proteomes" id="UP000410492">
    <property type="component" value="Unassembled WGS sequence"/>
</dbReference>
<evidence type="ECO:0000256" key="1">
    <source>
        <dbReference type="SAM" id="MobiDB-lite"/>
    </source>
</evidence>
<feature type="region of interest" description="Disordered" evidence="1">
    <location>
        <begin position="90"/>
        <end position="111"/>
    </location>
</feature>
<name>A0A653CSC1_CALMS</name>
<dbReference type="OrthoDB" id="8185211at2759"/>
<organism evidence="3 4">
    <name type="scientific">Callosobruchus maculatus</name>
    <name type="common">Southern cowpea weevil</name>
    <name type="synonym">Pulse bruchid</name>
    <dbReference type="NCBI Taxonomy" id="64391"/>
    <lineage>
        <taxon>Eukaryota</taxon>
        <taxon>Metazoa</taxon>
        <taxon>Ecdysozoa</taxon>
        <taxon>Arthropoda</taxon>
        <taxon>Hexapoda</taxon>
        <taxon>Insecta</taxon>
        <taxon>Pterygota</taxon>
        <taxon>Neoptera</taxon>
        <taxon>Endopterygota</taxon>
        <taxon>Coleoptera</taxon>
        <taxon>Polyphaga</taxon>
        <taxon>Cucujiformia</taxon>
        <taxon>Chrysomeloidea</taxon>
        <taxon>Chrysomelidae</taxon>
        <taxon>Bruchinae</taxon>
        <taxon>Bruchini</taxon>
        <taxon>Callosobruchus</taxon>
    </lineage>
</organism>
<accession>A0A653CSC1</accession>
<dbReference type="AlphaFoldDB" id="A0A653CSC1"/>
<evidence type="ECO:0000256" key="2">
    <source>
        <dbReference type="SAM" id="SignalP"/>
    </source>
</evidence>
<keyword evidence="2" id="KW-0732">Signal</keyword>
<evidence type="ECO:0008006" key="5">
    <source>
        <dbReference type="Google" id="ProtNLM"/>
    </source>
</evidence>
<dbReference type="EMBL" id="CAACVG010008654">
    <property type="protein sequence ID" value="VEN50652.1"/>
    <property type="molecule type" value="Genomic_DNA"/>
</dbReference>
<evidence type="ECO:0000313" key="4">
    <source>
        <dbReference type="Proteomes" id="UP000410492"/>
    </source>
</evidence>
<proteinExistence type="predicted"/>
<feature type="region of interest" description="Disordered" evidence="1">
    <location>
        <begin position="406"/>
        <end position="436"/>
    </location>
</feature>
<feature type="signal peptide" evidence="2">
    <location>
        <begin position="1"/>
        <end position="17"/>
    </location>
</feature>
<protein>
    <recommendedName>
        <fullName evidence="5">Zasp-like motif domain-containing protein</fullName>
    </recommendedName>
</protein>
<reference evidence="3 4" key="1">
    <citation type="submission" date="2019-01" db="EMBL/GenBank/DDBJ databases">
        <authorList>
            <person name="Sayadi A."/>
        </authorList>
    </citation>
    <scope>NUCLEOTIDE SEQUENCE [LARGE SCALE GENOMIC DNA]</scope>
</reference>
<keyword evidence="4" id="KW-1185">Reference proteome</keyword>